<keyword evidence="4" id="KW-1185">Reference proteome</keyword>
<feature type="chain" id="PRO_5035323485" evidence="2">
    <location>
        <begin position="26"/>
        <end position="87"/>
    </location>
</feature>
<dbReference type="Proteomes" id="UP000737018">
    <property type="component" value="Unassembled WGS sequence"/>
</dbReference>
<comment type="caution">
    <text evidence="3">The sequence shown here is derived from an EMBL/GenBank/DDBJ whole genome shotgun (WGS) entry which is preliminary data.</text>
</comment>
<reference evidence="3" key="1">
    <citation type="submission" date="2020-03" db="EMBL/GenBank/DDBJ databases">
        <title>Castanea mollissima Vanexum genome sequencing.</title>
        <authorList>
            <person name="Staton M."/>
        </authorList>
    </citation>
    <scope>NUCLEOTIDE SEQUENCE</scope>
    <source>
        <tissue evidence="3">Leaf</tissue>
    </source>
</reference>
<accession>A0A8J4QZN3</accession>
<evidence type="ECO:0000256" key="1">
    <source>
        <dbReference type="SAM" id="MobiDB-lite"/>
    </source>
</evidence>
<name>A0A8J4QZN3_9ROSI</name>
<dbReference type="AlphaFoldDB" id="A0A8J4QZN3"/>
<dbReference type="OrthoDB" id="1681778at2759"/>
<feature type="signal peptide" evidence="2">
    <location>
        <begin position="1"/>
        <end position="25"/>
    </location>
</feature>
<gene>
    <name evidence="3" type="ORF">CMV_018658</name>
</gene>
<feature type="region of interest" description="Disordered" evidence="1">
    <location>
        <begin position="64"/>
        <end position="87"/>
    </location>
</feature>
<evidence type="ECO:0000313" key="4">
    <source>
        <dbReference type="Proteomes" id="UP000737018"/>
    </source>
</evidence>
<evidence type="ECO:0000313" key="3">
    <source>
        <dbReference type="EMBL" id="KAF3956199.1"/>
    </source>
</evidence>
<evidence type="ECO:0000256" key="2">
    <source>
        <dbReference type="SAM" id="SignalP"/>
    </source>
</evidence>
<protein>
    <submittedName>
        <fullName evidence="3">Uncharacterized protein</fullName>
    </submittedName>
</protein>
<dbReference type="PANTHER" id="PTHR34467:SF3">
    <property type="entry name" value="PROTEIN, PUTATIVE-RELATED"/>
    <property type="match status" value="1"/>
</dbReference>
<sequence>MEKPTMLPWIKIFILILLLVPVCSSSGRANSFNDGTEQTYQPREVIIQMKIRKLIGADAMLDYTDPGPNPIHEPPKKGSPGGRVPAS</sequence>
<dbReference type="EMBL" id="JRKL02003165">
    <property type="protein sequence ID" value="KAF3956199.1"/>
    <property type="molecule type" value="Genomic_DNA"/>
</dbReference>
<keyword evidence="2" id="KW-0732">Signal</keyword>
<organism evidence="3 4">
    <name type="scientific">Castanea mollissima</name>
    <name type="common">Chinese chestnut</name>
    <dbReference type="NCBI Taxonomy" id="60419"/>
    <lineage>
        <taxon>Eukaryota</taxon>
        <taxon>Viridiplantae</taxon>
        <taxon>Streptophyta</taxon>
        <taxon>Embryophyta</taxon>
        <taxon>Tracheophyta</taxon>
        <taxon>Spermatophyta</taxon>
        <taxon>Magnoliopsida</taxon>
        <taxon>eudicotyledons</taxon>
        <taxon>Gunneridae</taxon>
        <taxon>Pentapetalae</taxon>
        <taxon>rosids</taxon>
        <taxon>fabids</taxon>
        <taxon>Fagales</taxon>
        <taxon>Fagaceae</taxon>
        <taxon>Castanea</taxon>
    </lineage>
</organism>
<proteinExistence type="predicted"/>
<dbReference type="PANTHER" id="PTHR34467">
    <property type="entry name" value="TRANSMEMBRANE PROTEIN"/>
    <property type="match status" value="1"/>
</dbReference>